<dbReference type="Pfam" id="PF00440">
    <property type="entry name" value="TetR_N"/>
    <property type="match status" value="1"/>
</dbReference>
<dbReference type="PANTHER" id="PTHR30055">
    <property type="entry name" value="HTH-TYPE TRANSCRIPTIONAL REGULATOR RUTR"/>
    <property type="match status" value="1"/>
</dbReference>
<name>A0A4Q7KD51_9PSEU</name>
<keyword evidence="5" id="KW-1185">Reference proteome</keyword>
<dbReference type="EMBL" id="SGWQ01000015">
    <property type="protein sequence ID" value="RZS31124.1"/>
    <property type="molecule type" value="Genomic_DNA"/>
</dbReference>
<dbReference type="InterPro" id="IPR050109">
    <property type="entry name" value="HTH-type_TetR-like_transc_reg"/>
</dbReference>
<dbReference type="GO" id="GO:0000976">
    <property type="term" value="F:transcription cis-regulatory region binding"/>
    <property type="evidence" value="ECO:0007669"/>
    <property type="project" value="TreeGrafter"/>
</dbReference>
<proteinExistence type="predicted"/>
<dbReference type="InterPro" id="IPR001647">
    <property type="entry name" value="HTH_TetR"/>
</dbReference>
<gene>
    <name evidence="4" type="ORF">EV193_1152</name>
</gene>
<reference evidence="4 5" key="1">
    <citation type="submission" date="2019-02" db="EMBL/GenBank/DDBJ databases">
        <title>Genomic Encyclopedia of Type Strains, Phase IV (KMG-IV): sequencing the most valuable type-strain genomes for metagenomic binning, comparative biology and taxonomic classification.</title>
        <authorList>
            <person name="Goeker M."/>
        </authorList>
    </citation>
    <scope>NUCLEOTIDE SEQUENCE [LARGE SCALE GENOMIC DNA]</scope>
    <source>
        <strain evidence="4 5">DSM 101727</strain>
    </source>
</reference>
<dbReference type="Proteomes" id="UP000294257">
    <property type="component" value="Unassembled WGS sequence"/>
</dbReference>
<evidence type="ECO:0000256" key="2">
    <source>
        <dbReference type="PROSITE-ProRule" id="PRU00335"/>
    </source>
</evidence>
<dbReference type="GO" id="GO:0003700">
    <property type="term" value="F:DNA-binding transcription factor activity"/>
    <property type="evidence" value="ECO:0007669"/>
    <property type="project" value="TreeGrafter"/>
</dbReference>
<comment type="caution">
    <text evidence="4">The sequence shown here is derived from an EMBL/GenBank/DDBJ whole genome shotgun (WGS) entry which is preliminary data.</text>
</comment>
<dbReference type="SUPFAM" id="SSF46689">
    <property type="entry name" value="Homeodomain-like"/>
    <property type="match status" value="1"/>
</dbReference>
<dbReference type="PROSITE" id="PS50977">
    <property type="entry name" value="HTH_TETR_2"/>
    <property type="match status" value="1"/>
</dbReference>
<dbReference type="PANTHER" id="PTHR30055:SF226">
    <property type="entry name" value="HTH-TYPE TRANSCRIPTIONAL REGULATOR PKSA"/>
    <property type="match status" value="1"/>
</dbReference>
<evidence type="ECO:0000259" key="3">
    <source>
        <dbReference type="PROSITE" id="PS50977"/>
    </source>
</evidence>
<evidence type="ECO:0000256" key="1">
    <source>
        <dbReference type="ARBA" id="ARBA00023125"/>
    </source>
</evidence>
<sequence length="208" mass="23027">MSTEDRRAAIIEATLPLLAEHGMKVTTGQIAKAAGIAEGTVFRVFADKQELIQACVLKVMSPEEAPRYLETLPDDLELSERLSRVGHEMVAGMRRVGALMHALMATGYKPDRSGGQFHRSRQESLRISIDALTAVFEPEAASLRLPPRRAAQMFLGVIFSSQFTRQMTGRDDPHAAAEEGDEVTIDDLIDVFVHGVVKEETKRKRGKR</sequence>
<feature type="DNA-binding region" description="H-T-H motif" evidence="2">
    <location>
        <begin position="26"/>
        <end position="45"/>
    </location>
</feature>
<accession>A0A4Q7KD51</accession>
<evidence type="ECO:0000313" key="5">
    <source>
        <dbReference type="Proteomes" id="UP000294257"/>
    </source>
</evidence>
<dbReference type="InterPro" id="IPR009057">
    <property type="entry name" value="Homeodomain-like_sf"/>
</dbReference>
<dbReference type="AlphaFoldDB" id="A0A4Q7KD51"/>
<keyword evidence="1 2" id="KW-0238">DNA-binding</keyword>
<evidence type="ECO:0000313" key="4">
    <source>
        <dbReference type="EMBL" id="RZS31124.1"/>
    </source>
</evidence>
<dbReference type="PRINTS" id="PR00455">
    <property type="entry name" value="HTHTETR"/>
</dbReference>
<protein>
    <submittedName>
        <fullName evidence="4">TetR family transcriptional regulator</fullName>
    </submittedName>
</protein>
<organism evidence="4 5">
    <name type="scientific">Herbihabitans rhizosphaerae</name>
    <dbReference type="NCBI Taxonomy" id="1872711"/>
    <lineage>
        <taxon>Bacteria</taxon>
        <taxon>Bacillati</taxon>
        <taxon>Actinomycetota</taxon>
        <taxon>Actinomycetes</taxon>
        <taxon>Pseudonocardiales</taxon>
        <taxon>Pseudonocardiaceae</taxon>
        <taxon>Herbihabitans</taxon>
    </lineage>
</organism>
<feature type="domain" description="HTH tetR-type" evidence="3">
    <location>
        <begin position="4"/>
        <end position="63"/>
    </location>
</feature>
<dbReference type="Gene3D" id="1.10.357.10">
    <property type="entry name" value="Tetracycline Repressor, domain 2"/>
    <property type="match status" value="1"/>
</dbReference>